<gene>
    <name evidence="2" type="ORF">EHO51_19835</name>
    <name evidence="3" type="ORF">F7D13_17690</name>
</gene>
<dbReference type="EMBL" id="CP044330">
    <property type="protein sequence ID" value="QGM95916.1"/>
    <property type="molecule type" value="Genomic_DNA"/>
</dbReference>
<evidence type="ECO:0000256" key="1">
    <source>
        <dbReference type="SAM" id="Phobius"/>
    </source>
</evidence>
<feature type="transmembrane region" description="Helical" evidence="1">
    <location>
        <begin position="37"/>
        <end position="59"/>
    </location>
</feature>
<keyword evidence="1" id="KW-0812">Transmembrane</keyword>
<dbReference type="RefSeq" id="WP_124740560.1">
    <property type="nucleotide sequence ID" value="NZ_CP034088.1"/>
</dbReference>
<protein>
    <submittedName>
        <fullName evidence="2">DUF1538 domain-containing protein</fullName>
    </submittedName>
</protein>
<reference evidence="3 5" key="2">
    <citation type="journal article" date="2021" name="AMB Express">
        <title>Isolation and characterisation of Methylocystis spp. for poly-3-hydroxybutyrate production using waste methane feedstocks.</title>
        <authorList>
            <person name="Rumah B.L."/>
            <person name="Stead C.E."/>
            <person name="Claxton Stevens B.H."/>
            <person name="Minton N.P."/>
            <person name="Grosse-Honebrink A."/>
            <person name="Zhang Y."/>
        </authorList>
    </citation>
    <scope>NUCLEOTIDE SEQUENCE [LARGE SCALE GENOMIC DNA]</scope>
    <source>
        <strain evidence="3 5">BRCS1</strain>
        <plasmid evidence="3 5">unnamed2</plasmid>
    </source>
</reference>
<dbReference type="Proteomes" id="UP000273982">
    <property type="component" value="Plasmid pGW6_2"/>
</dbReference>
<geneLocation type="plasmid" evidence="2">
    <name>pGW6_2</name>
</geneLocation>
<dbReference type="Proteomes" id="UP000424673">
    <property type="component" value="Plasmid unnamed2"/>
</dbReference>
<evidence type="ECO:0000313" key="5">
    <source>
        <dbReference type="Proteomes" id="UP000424673"/>
    </source>
</evidence>
<feature type="transmembrane region" description="Helical" evidence="1">
    <location>
        <begin position="119"/>
        <end position="141"/>
    </location>
</feature>
<dbReference type="InterPro" id="IPR011435">
    <property type="entry name" value="UmpAB"/>
</dbReference>
<dbReference type="Pfam" id="PF07556">
    <property type="entry name" value="DUF1538"/>
    <property type="match status" value="1"/>
</dbReference>
<dbReference type="EMBL" id="CP034088">
    <property type="protein sequence ID" value="AZG79060.1"/>
    <property type="molecule type" value="Genomic_DNA"/>
</dbReference>
<evidence type="ECO:0000313" key="3">
    <source>
        <dbReference type="EMBL" id="QGM95916.1"/>
    </source>
</evidence>
<accession>A0A3G8MD03</accession>
<feature type="transmembrane region" description="Helical" evidence="1">
    <location>
        <begin position="80"/>
        <end position="99"/>
    </location>
</feature>
<dbReference type="AlphaFoldDB" id="A0A3G8MD03"/>
<feature type="transmembrane region" description="Helical" evidence="1">
    <location>
        <begin position="207"/>
        <end position="229"/>
    </location>
</feature>
<proteinExistence type="predicted"/>
<feature type="transmembrane region" description="Helical" evidence="1">
    <location>
        <begin position="12"/>
        <end position="31"/>
    </location>
</feature>
<geneLocation type="plasmid" evidence="3 5">
    <name>unnamed2</name>
</geneLocation>
<reference evidence="2 4" key="1">
    <citation type="submission" date="2018-11" db="EMBL/GenBank/DDBJ databases">
        <title>Genome squencing of methanotrophic bacteria isolated from alkaline groundwater in Korea.</title>
        <authorList>
            <person name="Nguyen L.N."/>
        </authorList>
    </citation>
    <scope>NUCLEOTIDE SEQUENCE [LARGE SCALE GENOMIC DNA]</scope>
    <source>
        <strain evidence="2 4">GW6</strain>
        <plasmid evidence="4">pgw6_2</plasmid>
        <plasmid evidence="2">pGW6_2</plasmid>
    </source>
</reference>
<organism evidence="2 4">
    <name type="scientific">Methylocystis rosea</name>
    <dbReference type="NCBI Taxonomy" id="173366"/>
    <lineage>
        <taxon>Bacteria</taxon>
        <taxon>Pseudomonadati</taxon>
        <taxon>Pseudomonadota</taxon>
        <taxon>Alphaproteobacteria</taxon>
        <taxon>Hyphomicrobiales</taxon>
        <taxon>Methylocystaceae</taxon>
        <taxon>Methylocystis</taxon>
    </lineage>
</organism>
<keyword evidence="2" id="KW-0614">Plasmid</keyword>
<feature type="transmembrane region" description="Helical" evidence="1">
    <location>
        <begin position="148"/>
        <end position="168"/>
    </location>
</feature>
<feature type="transmembrane region" description="Helical" evidence="1">
    <location>
        <begin position="180"/>
        <end position="200"/>
    </location>
</feature>
<geneLocation type="plasmid" evidence="4">
    <name>pgw6_2</name>
</geneLocation>
<keyword evidence="5" id="KW-1185">Reference proteome</keyword>
<evidence type="ECO:0000313" key="2">
    <source>
        <dbReference type="EMBL" id="AZG79060.1"/>
    </source>
</evidence>
<sequence length="230" mass="24005">MLPLLKEKLLEVLKAVAPLFIMVCVLQLTLVSAPTTIFIDFIGGLVFIVAGMLFLFAGVDYGILPMGKYIGSALPEKGSIVLVVAVAFAFGFATTVAEPDVLVLANQVNRVTNAISRQAVLYAIALGVAVFTAIAMSRIVFGFSLRGLLTVTYGAMIVLSFFAPAQFVPLSYDAGSVTTGVLTAPVVISIAIGLSSVLAGRSAISDGFGLLGFASVGPIFVMMVIGMFLR</sequence>
<keyword evidence="1" id="KW-1133">Transmembrane helix</keyword>
<keyword evidence="1" id="KW-0472">Membrane</keyword>
<name>A0A3G8MD03_9HYPH</name>
<dbReference type="KEGG" id="mros:EHO51_19835"/>
<evidence type="ECO:0000313" key="4">
    <source>
        <dbReference type="Proteomes" id="UP000273982"/>
    </source>
</evidence>